<feature type="compositionally biased region" description="Basic and acidic residues" evidence="1">
    <location>
        <begin position="1"/>
        <end position="22"/>
    </location>
</feature>
<dbReference type="Proteomes" id="UP001327560">
    <property type="component" value="Chromosome 6"/>
</dbReference>
<organism evidence="2 3">
    <name type="scientific">Canna indica</name>
    <name type="common">Indian-shot</name>
    <dbReference type="NCBI Taxonomy" id="4628"/>
    <lineage>
        <taxon>Eukaryota</taxon>
        <taxon>Viridiplantae</taxon>
        <taxon>Streptophyta</taxon>
        <taxon>Embryophyta</taxon>
        <taxon>Tracheophyta</taxon>
        <taxon>Spermatophyta</taxon>
        <taxon>Magnoliopsida</taxon>
        <taxon>Liliopsida</taxon>
        <taxon>Zingiberales</taxon>
        <taxon>Cannaceae</taxon>
        <taxon>Canna</taxon>
    </lineage>
</organism>
<sequence>MKKEEKEEDEKKKKEKEKKVGQDLDLYTVKEEEEEEEAVKGKEEKEKNNKIRKEKKKKIRNKDAIGDEGKQTRAKAEIDVDDAQIQAEVDADVEDDALISSVGPDVQADNAETDNSNVKPSEDEDYDPVQEIDDDTVSTEFESHSDDEYLISRSIKKGKREAALIPVTVECRSDDISFSEEVPITVHATTTLNENIDEDENIADTIEDNEPITEYENSYDETITPVTTDDEAALDTEFVYVRKKLMQARWAQQKKLSTKGTSISNWYRVSGADMISVSGADMISISEIDIYIYDISLRTDI</sequence>
<gene>
    <name evidence="2" type="ORF">Cni_G19571</name>
</gene>
<name>A0AAQ3KKU2_9LILI</name>
<evidence type="ECO:0000256" key="1">
    <source>
        <dbReference type="SAM" id="MobiDB-lite"/>
    </source>
</evidence>
<feature type="compositionally biased region" description="Basic and acidic residues" evidence="1">
    <location>
        <begin position="38"/>
        <end position="51"/>
    </location>
</feature>
<accession>A0AAQ3KKU2</accession>
<evidence type="ECO:0000313" key="2">
    <source>
        <dbReference type="EMBL" id="WOL10812.1"/>
    </source>
</evidence>
<feature type="compositionally biased region" description="Basic and acidic residues" evidence="1">
    <location>
        <begin position="61"/>
        <end position="78"/>
    </location>
</feature>
<evidence type="ECO:0000313" key="3">
    <source>
        <dbReference type="Proteomes" id="UP001327560"/>
    </source>
</evidence>
<protein>
    <submittedName>
        <fullName evidence="2">Uncharacterized protein</fullName>
    </submittedName>
</protein>
<dbReference type="AlphaFoldDB" id="A0AAQ3KKU2"/>
<feature type="region of interest" description="Disordered" evidence="1">
    <location>
        <begin position="1"/>
        <end position="129"/>
    </location>
</feature>
<keyword evidence="3" id="KW-1185">Reference proteome</keyword>
<proteinExistence type="predicted"/>
<dbReference type="EMBL" id="CP136895">
    <property type="protein sequence ID" value="WOL10812.1"/>
    <property type="molecule type" value="Genomic_DNA"/>
</dbReference>
<reference evidence="2 3" key="1">
    <citation type="submission" date="2023-10" db="EMBL/GenBank/DDBJ databases">
        <title>Chromosome-scale genome assembly provides insights into flower coloration mechanisms of Canna indica.</title>
        <authorList>
            <person name="Li C."/>
        </authorList>
    </citation>
    <scope>NUCLEOTIDE SEQUENCE [LARGE SCALE GENOMIC DNA]</scope>
    <source>
        <tissue evidence="2">Flower</tissue>
    </source>
</reference>